<evidence type="ECO:0000259" key="6">
    <source>
        <dbReference type="PROSITE" id="PS50931"/>
    </source>
</evidence>
<accession>A0A1I0H927</accession>
<evidence type="ECO:0000256" key="1">
    <source>
        <dbReference type="ARBA" id="ARBA00009437"/>
    </source>
</evidence>
<keyword evidence="4" id="KW-0804">Transcription</keyword>
<dbReference type="SUPFAM" id="SSF46785">
    <property type="entry name" value="Winged helix' DNA-binding domain"/>
    <property type="match status" value="1"/>
</dbReference>
<protein>
    <submittedName>
        <fullName evidence="7">DNA-binding transcriptional regulator, LysR family</fullName>
    </submittedName>
</protein>
<evidence type="ECO:0000256" key="2">
    <source>
        <dbReference type="ARBA" id="ARBA00023015"/>
    </source>
</evidence>
<dbReference type="InterPro" id="IPR058163">
    <property type="entry name" value="LysR-type_TF_proteobact-type"/>
</dbReference>
<feature type="chain" id="PRO_5011435019" evidence="5">
    <location>
        <begin position="28"/>
        <end position="317"/>
    </location>
</feature>
<evidence type="ECO:0000256" key="4">
    <source>
        <dbReference type="ARBA" id="ARBA00023163"/>
    </source>
</evidence>
<dbReference type="GO" id="GO:0006351">
    <property type="term" value="P:DNA-templated transcription"/>
    <property type="evidence" value="ECO:0007669"/>
    <property type="project" value="TreeGrafter"/>
</dbReference>
<dbReference type="PROSITE" id="PS50931">
    <property type="entry name" value="HTH_LYSR"/>
    <property type="match status" value="1"/>
</dbReference>
<feature type="domain" description="HTH lysR-type" evidence="6">
    <location>
        <begin position="8"/>
        <end position="65"/>
    </location>
</feature>
<dbReference type="RefSeq" id="WP_090736116.1">
    <property type="nucleotide sequence ID" value="NZ_FOHO01000010.1"/>
</dbReference>
<dbReference type="AlphaFoldDB" id="A0A1I0H927"/>
<dbReference type="InterPro" id="IPR036388">
    <property type="entry name" value="WH-like_DNA-bd_sf"/>
</dbReference>
<dbReference type="OrthoDB" id="5526340at2"/>
<dbReference type="Proteomes" id="UP000199180">
    <property type="component" value="Unassembled WGS sequence"/>
</dbReference>
<dbReference type="STRING" id="364199.SAMN04489858_11042"/>
<keyword evidence="8" id="KW-1185">Reference proteome</keyword>
<dbReference type="InterPro" id="IPR000847">
    <property type="entry name" value="LysR_HTH_N"/>
</dbReference>
<evidence type="ECO:0000256" key="3">
    <source>
        <dbReference type="ARBA" id="ARBA00023125"/>
    </source>
</evidence>
<evidence type="ECO:0000313" key="7">
    <source>
        <dbReference type="EMBL" id="SET79327.1"/>
    </source>
</evidence>
<dbReference type="Pfam" id="PF03466">
    <property type="entry name" value="LysR_substrate"/>
    <property type="match status" value="1"/>
</dbReference>
<comment type="similarity">
    <text evidence="1">Belongs to the LysR transcriptional regulatory family.</text>
</comment>
<dbReference type="Gene3D" id="1.10.10.10">
    <property type="entry name" value="Winged helix-like DNA-binding domain superfamily/Winged helix DNA-binding domain"/>
    <property type="match status" value="1"/>
</dbReference>
<keyword evidence="3 7" id="KW-0238">DNA-binding</keyword>
<organism evidence="7 8">
    <name type="scientific">Paracoccus homiensis</name>
    <dbReference type="NCBI Taxonomy" id="364199"/>
    <lineage>
        <taxon>Bacteria</taxon>
        <taxon>Pseudomonadati</taxon>
        <taxon>Pseudomonadota</taxon>
        <taxon>Alphaproteobacteria</taxon>
        <taxon>Rhodobacterales</taxon>
        <taxon>Paracoccaceae</taxon>
        <taxon>Paracoccus</taxon>
    </lineage>
</organism>
<sequence>MRVRRFLPNLSLLLAFDAVMRSGSVTAAAHDLSLTQSTVSRLIQTLETQLGQQLFLRHRKRLIPTEAARRYAGDIGQALDLIQRSSMSLIANPDGGGLDLAVLPTFATRWLAPRLPQFLSANPGISVNLSTRFKPFSFDVEPYDAVIYFGRDDWPGADHVKLFDEGVTACAAPALLADHPVRDVGDMAGLTLLQLETRPTAWSAWFAGQGGQPPGEGNRMRMDQFSMMIQAAISGLGVALLPDYLAQIEIAEGRLRPILRRAVTGTGAYWLAWPQAKSGLKPIAAFRDWITDRIATDFSATLGAADSPTPEPGRAPS</sequence>
<keyword evidence="2" id="KW-0805">Transcription regulation</keyword>
<proteinExistence type="inferred from homology"/>
<dbReference type="PANTHER" id="PTHR30537:SF26">
    <property type="entry name" value="GLYCINE CLEAVAGE SYSTEM TRANSCRIPTIONAL ACTIVATOR"/>
    <property type="match status" value="1"/>
</dbReference>
<dbReference type="PANTHER" id="PTHR30537">
    <property type="entry name" value="HTH-TYPE TRANSCRIPTIONAL REGULATOR"/>
    <property type="match status" value="1"/>
</dbReference>
<dbReference type="SUPFAM" id="SSF53850">
    <property type="entry name" value="Periplasmic binding protein-like II"/>
    <property type="match status" value="1"/>
</dbReference>
<gene>
    <name evidence="7" type="ORF">SAMN04489858_11042</name>
</gene>
<dbReference type="Pfam" id="PF00126">
    <property type="entry name" value="HTH_1"/>
    <property type="match status" value="1"/>
</dbReference>
<evidence type="ECO:0000313" key="8">
    <source>
        <dbReference type="Proteomes" id="UP000199180"/>
    </source>
</evidence>
<evidence type="ECO:0000256" key="5">
    <source>
        <dbReference type="SAM" id="SignalP"/>
    </source>
</evidence>
<dbReference type="Gene3D" id="3.40.190.10">
    <property type="entry name" value="Periplasmic binding protein-like II"/>
    <property type="match status" value="2"/>
</dbReference>
<dbReference type="EMBL" id="FOHO01000010">
    <property type="protein sequence ID" value="SET79327.1"/>
    <property type="molecule type" value="Genomic_DNA"/>
</dbReference>
<feature type="signal peptide" evidence="5">
    <location>
        <begin position="1"/>
        <end position="27"/>
    </location>
</feature>
<dbReference type="GO" id="GO:0003700">
    <property type="term" value="F:DNA-binding transcription factor activity"/>
    <property type="evidence" value="ECO:0007669"/>
    <property type="project" value="InterPro"/>
</dbReference>
<dbReference type="PRINTS" id="PR00039">
    <property type="entry name" value="HTHLYSR"/>
</dbReference>
<reference evidence="7 8" key="1">
    <citation type="submission" date="2016-10" db="EMBL/GenBank/DDBJ databases">
        <authorList>
            <person name="de Groot N.N."/>
        </authorList>
    </citation>
    <scope>NUCLEOTIDE SEQUENCE [LARGE SCALE GENOMIC DNA]</scope>
    <source>
        <strain evidence="7 8">DSM 17862</strain>
    </source>
</reference>
<keyword evidence="5" id="KW-0732">Signal</keyword>
<dbReference type="InterPro" id="IPR036390">
    <property type="entry name" value="WH_DNA-bd_sf"/>
</dbReference>
<name>A0A1I0H927_9RHOB</name>
<dbReference type="InterPro" id="IPR005119">
    <property type="entry name" value="LysR_subst-bd"/>
</dbReference>
<dbReference type="GO" id="GO:0043565">
    <property type="term" value="F:sequence-specific DNA binding"/>
    <property type="evidence" value="ECO:0007669"/>
    <property type="project" value="TreeGrafter"/>
</dbReference>